<reference evidence="2 3" key="1">
    <citation type="submission" date="2017-06" db="EMBL/GenBank/DDBJ databases">
        <authorList>
            <consortium name="Pathogen Informatics"/>
        </authorList>
    </citation>
    <scope>NUCLEOTIDE SEQUENCE [LARGE SCALE GENOMIC DNA]</scope>
    <source>
        <strain evidence="2 3">NCTC11291</strain>
    </source>
</reference>
<gene>
    <name evidence="2" type="ORF">SAMEA4504048_01019</name>
</gene>
<dbReference type="KEGG" id="saco:SAME_01019"/>
<name>A0A239WZX1_STRAI</name>
<evidence type="ECO:0000256" key="1">
    <source>
        <dbReference type="SAM" id="Phobius"/>
    </source>
</evidence>
<proteinExistence type="predicted"/>
<sequence length="64" mass="7070">MIQELNLSPTGYLILLIVVAILAYLIVTTPSKVDAENTVEDSKNTVDTPEYLSRYGAVIQMQGR</sequence>
<dbReference type="AlphaFoldDB" id="A0A239WZX1"/>
<dbReference type="RefSeq" id="WP_095122453.1">
    <property type="nucleotide sequence ID" value="NZ_LT906454.1"/>
</dbReference>
<accession>A0A239WZX1</accession>
<feature type="transmembrane region" description="Helical" evidence="1">
    <location>
        <begin position="6"/>
        <end position="27"/>
    </location>
</feature>
<organism evidence="2 3">
    <name type="scientific">Streptococcus acidominimus</name>
    <dbReference type="NCBI Taxonomy" id="1326"/>
    <lineage>
        <taxon>Bacteria</taxon>
        <taxon>Bacillati</taxon>
        <taxon>Bacillota</taxon>
        <taxon>Bacilli</taxon>
        <taxon>Lactobacillales</taxon>
        <taxon>Streptococcaceae</taxon>
        <taxon>Streptococcus</taxon>
    </lineage>
</organism>
<keyword evidence="1" id="KW-1133">Transmembrane helix</keyword>
<evidence type="ECO:0000313" key="2">
    <source>
        <dbReference type="EMBL" id="SNV39690.1"/>
    </source>
</evidence>
<protein>
    <submittedName>
        <fullName evidence="2">Uncharacterized protein</fullName>
    </submittedName>
</protein>
<keyword evidence="1" id="KW-0472">Membrane</keyword>
<dbReference type="EMBL" id="LT906454">
    <property type="protein sequence ID" value="SNV39690.1"/>
    <property type="molecule type" value="Genomic_DNA"/>
</dbReference>
<evidence type="ECO:0000313" key="3">
    <source>
        <dbReference type="Proteomes" id="UP000215144"/>
    </source>
</evidence>
<dbReference type="Proteomes" id="UP000215144">
    <property type="component" value="Chromosome 1"/>
</dbReference>
<keyword evidence="1" id="KW-0812">Transmembrane</keyword>